<dbReference type="PANTHER" id="PTHR13353:SF5">
    <property type="entry name" value="TRANSMEMBRANE PROTEIN 19"/>
    <property type="match status" value="1"/>
</dbReference>
<organism evidence="8 9">
    <name type="scientific">Xylona heveae (strain CBS 132557 / TC161)</name>
    <dbReference type="NCBI Taxonomy" id="1328760"/>
    <lineage>
        <taxon>Eukaryota</taxon>
        <taxon>Fungi</taxon>
        <taxon>Dikarya</taxon>
        <taxon>Ascomycota</taxon>
        <taxon>Pezizomycotina</taxon>
        <taxon>Xylonomycetes</taxon>
        <taxon>Xylonales</taxon>
        <taxon>Xylonaceae</taxon>
        <taxon>Xylona</taxon>
    </lineage>
</organism>
<comment type="similarity">
    <text evidence="2">Belongs to the TMEM19 family.</text>
</comment>
<protein>
    <recommendedName>
        <fullName evidence="10">DUF92-domain-containing protein</fullName>
    </recommendedName>
</protein>
<name>A0A165H978_XYLHT</name>
<gene>
    <name evidence="8" type="ORF">L228DRAFT_267178</name>
</gene>
<dbReference type="AlphaFoldDB" id="A0A165H978"/>
<keyword evidence="5 7" id="KW-0472">Membrane</keyword>
<feature type="transmembrane region" description="Helical" evidence="7">
    <location>
        <begin position="217"/>
        <end position="241"/>
    </location>
</feature>
<dbReference type="Proteomes" id="UP000076632">
    <property type="component" value="Unassembled WGS sequence"/>
</dbReference>
<dbReference type="GeneID" id="28900098"/>
<evidence type="ECO:0000256" key="1">
    <source>
        <dbReference type="ARBA" id="ARBA00004141"/>
    </source>
</evidence>
<evidence type="ECO:0000256" key="4">
    <source>
        <dbReference type="ARBA" id="ARBA00022989"/>
    </source>
</evidence>
<dbReference type="GO" id="GO:0016020">
    <property type="term" value="C:membrane"/>
    <property type="evidence" value="ECO:0007669"/>
    <property type="project" value="UniProtKB-SubCell"/>
</dbReference>
<feature type="compositionally biased region" description="Polar residues" evidence="6">
    <location>
        <begin position="291"/>
        <end position="301"/>
    </location>
</feature>
<dbReference type="InterPro" id="IPR002794">
    <property type="entry name" value="DUF92_TMEM19"/>
</dbReference>
<feature type="transmembrane region" description="Helical" evidence="7">
    <location>
        <begin position="43"/>
        <end position="61"/>
    </location>
</feature>
<accession>A0A165H978</accession>
<dbReference type="Pfam" id="PF01940">
    <property type="entry name" value="DUF92"/>
    <property type="match status" value="1"/>
</dbReference>
<keyword evidence="4 7" id="KW-1133">Transmembrane helix</keyword>
<dbReference type="PANTHER" id="PTHR13353">
    <property type="entry name" value="TRANSMEMBRANE PROTEIN 19"/>
    <property type="match status" value="1"/>
</dbReference>
<proteinExistence type="inferred from homology"/>
<evidence type="ECO:0000313" key="9">
    <source>
        <dbReference type="Proteomes" id="UP000076632"/>
    </source>
</evidence>
<dbReference type="STRING" id="1328760.A0A165H978"/>
<keyword evidence="3 7" id="KW-0812">Transmembrane</keyword>
<sequence>MQPYIAIPGIFALVYRAWSHKSLTPFGIVVATATAVIHAIHPWSVWFALLTVFFLGGSRVTKVKHEIKQRLTQSAAGASGGEGPRTHIQVLANSIVASTLILLHAHQLRSKDANSRCWSGYGDLLVIGIVAQYSAVAADTYSSELGILSRSHPRLITSPTLRKVPPGTNGGVTVAGILAGLLGAFTIGLTSALLLPHCSNRQSASKGETIWQIRERLVWIALVTICGGLGSLLDSFLGGLLQASVIDIRTHKVVEGEGGHKVLVDGPGSLHYSKLAQIRSAATSEEGPSAVEQTQATSPNTIEGPETLRQRGPKIGDRPEVSSRPSRKVISGRDLLDNNGVNLLMAFSMSFASMFAASWYWDIPLQSILQ</sequence>
<comment type="subcellular location">
    <subcellularLocation>
        <location evidence="1">Membrane</location>
        <topology evidence="1">Multi-pass membrane protein</topology>
    </subcellularLocation>
</comment>
<evidence type="ECO:0000313" key="8">
    <source>
        <dbReference type="EMBL" id="KZF23163.1"/>
    </source>
</evidence>
<evidence type="ECO:0000256" key="2">
    <source>
        <dbReference type="ARBA" id="ARBA00009012"/>
    </source>
</evidence>
<evidence type="ECO:0008006" key="10">
    <source>
        <dbReference type="Google" id="ProtNLM"/>
    </source>
</evidence>
<dbReference type="OrthoDB" id="30881at2759"/>
<evidence type="ECO:0000256" key="6">
    <source>
        <dbReference type="SAM" id="MobiDB-lite"/>
    </source>
</evidence>
<dbReference type="RefSeq" id="XP_018188718.1">
    <property type="nucleotide sequence ID" value="XM_018334961.1"/>
</dbReference>
<reference evidence="8 9" key="1">
    <citation type="journal article" date="2016" name="Fungal Biol.">
        <title>The genome of Xylona heveae provides a window into fungal endophytism.</title>
        <authorList>
            <person name="Gazis R."/>
            <person name="Kuo A."/>
            <person name="Riley R."/>
            <person name="LaButti K."/>
            <person name="Lipzen A."/>
            <person name="Lin J."/>
            <person name="Amirebrahimi M."/>
            <person name="Hesse C.N."/>
            <person name="Spatafora J.W."/>
            <person name="Henrissat B."/>
            <person name="Hainaut M."/>
            <person name="Grigoriev I.V."/>
            <person name="Hibbett D.S."/>
        </authorList>
    </citation>
    <scope>NUCLEOTIDE SEQUENCE [LARGE SCALE GENOMIC DNA]</scope>
    <source>
        <strain evidence="8 9">TC161</strain>
    </source>
</reference>
<evidence type="ECO:0000256" key="7">
    <source>
        <dbReference type="SAM" id="Phobius"/>
    </source>
</evidence>
<feature type="region of interest" description="Disordered" evidence="6">
    <location>
        <begin position="283"/>
        <end position="327"/>
    </location>
</feature>
<dbReference type="EMBL" id="KV407457">
    <property type="protein sequence ID" value="KZF23163.1"/>
    <property type="molecule type" value="Genomic_DNA"/>
</dbReference>
<evidence type="ECO:0000256" key="5">
    <source>
        <dbReference type="ARBA" id="ARBA00023136"/>
    </source>
</evidence>
<dbReference type="InParanoid" id="A0A165H978"/>
<keyword evidence="9" id="KW-1185">Reference proteome</keyword>
<feature type="transmembrane region" description="Helical" evidence="7">
    <location>
        <begin position="172"/>
        <end position="197"/>
    </location>
</feature>
<evidence type="ECO:0000256" key="3">
    <source>
        <dbReference type="ARBA" id="ARBA00022692"/>
    </source>
</evidence>
<feature type="compositionally biased region" description="Basic and acidic residues" evidence="6">
    <location>
        <begin position="306"/>
        <end position="321"/>
    </location>
</feature>
<dbReference type="OMA" id="MSSFACC"/>